<dbReference type="EMBL" id="MTYJ01000002">
    <property type="protein sequence ID" value="OQV25470.1"/>
    <property type="molecule type" value="Genomic_DNA"/>
</dbReference>
<evidence type="ECO:0000313" key="1">
    <source>
        <dbReference type="EMBL" id="OQV25470.1"/>
    </source>
</evidence>
<keyword evidence="2" id="KW-1185">Reference proteome</keyword>
<name>A0A1W0XDF2_HYPEX</name>
<gene>
    <name evidence="1" type="ORF">BV898_00411</name>
</gene>
<protein>
    <submittedName>
        <fullName evidence="1">Uncharacterized protein</fullName>
    </submittedName>
</protein>
<reference evidence="2" key="1">
    <citation type="submission" date="2017-01" db="EMBL/GenBank/DDBJ databases">
        <title>Comparative genomics of anhydrobiosis in the tardigrade Hypsibius dujardini.</title>
        <authorList>
            <person name="Yoshida Y."/>
            <person name="Koutsovoulos G."/>
            <person name="Laetsch D."/>
            <person name="Stevens L."/>
            <person name="Kumar S."/>
            <person name="Horikawa D."/>
            <person name="Ishino K."/>
            <person name="Komine S."/>
            <person name="Tomita M."/>
            <person name="Blaxter M."/>
            <person name="Arakawa K."/>
        </authorList>
    </citation>
    <scope>NUCLEOTIDE SEQUENCE [LARGE SCALE GENOMIC DNA]</scope>
    <source>
        <strain evidence="2">Z151</strain>
    </source>
</reference>
<organism evidence="1 2">
    <name type="scientific">Hypsibius exemplaris</name>
    <name type="common">Freshwater tardigrade</name>
    <dbReference type="NCBI Taxonomy" id="2072580"/>
    <lineage>
        <taxon>Eukaryota</taxon>
        <taxon>Metazoa</taxon>
        <taxon>Ecdysozoa</taxon>
        <taxon>Tardigrada</taxon>
        <taxon>Eutardigrada</taxon>
        <taxon>Parachela</taxon>
        <taxon>Hypsibioidea</taxon>
        <taxon>Hypsibiidae</taxon>
        <taxon>Hypsibius</taxon>
    </lineage>
</organism>
<accession>A0A1W0XDF2</accession>
<dbReference type="Proteomes" id="UP000192578">
    <property type="component" value="Unassembled WGS sequence"/>
</dbReference>
<dbReference type="AlphaFoldDB" id="A0A1W0XDF2"/>
<evidence type="ECO:0000313" key="2">
    <source>
        <dbReference type="Proteomes" id="UP000192578"/>
    </source>
</evidence>
<proteinExistence type="predicted"/>
<sequence length="173" mass="19054">MEFLMTCDCQATEFWPLDIYIDNSWGSVFFGLTFGVAQLLNHTIATQWCVQVNAGTQYIHHIHLALSESSRPHSKRRNFRSPDNILKLTLATQTYHSTLEVFSLKIVVYLMSAMRTSLSVYSGAYLPTVTVVVAAQMTFWNIVVVVGGPNDDVDQGGGGGGGGTHDYHYAGCV</sequence>
<comment type="caution">
    <text evidence="1">The sequence shown here is derived from an EMBL/GenBank/DDBJ whole genome shotgun (WGS) entry which is preliminary data.</text>
</comment>